<keyword evidence="4" id="KW-1185">Reference proteome</keyword>
<feature type="non-terminal residue" evidence="3">
    <location>
        <position position="1"/>
    </location>
</feature>
<evidence type="ECO:0000256" key="1">
    <source>
        <dbReference type="SAM" id="MobiDB-lite"/>
    </source>
</evidence>
<feature type="domain" description="Sulfatase-modifying factor enzyme-like" evidence="2">
    <location>
        <begin position="18"/>
        <end position="173"/>
    </location>
</feature>
<dbReference type="PANTHER" id="PTHR23150:SF19">
    <property type="entry name" value="FORMYLGLYCINE-GENERATING ENZYME"/>
    <property type="match status" value="1"/>
</dbReference>
<dbReference type="SUPFAM" id="SSF56436">
    <property type="entry name" value="C-type lectin-like"/>
    <property type="match status" value="1"/>
</dbReference>
<dbReference type="EMBL" id="JBHTIR010000549">
    <property type="protein sequence ID" value="MFD0851524.1"/>
    <property type="molecule type" value="Genomic_DNA"/>
</dbReference>
<evidence type="ECO:0000313" key="4">
    <source>
        <dbReference type="Proteomes" id="UP001597083"/>
    </source>
</evidence>
<dbReference type="InterPro" id="IPR005532">
    <property type="entry name" value="SUMF_dom"/>
</dbReference>
<dbReference type="PANTHER" id="PTHR23150">
    <property type="entry name" value="SULFATASE MODIFYING FACTOR 1, 2"/>
    <property type="match status" value="1"/>
</dbReference>
<evidence type="ECO:0000259" key="2">
    <source>
        <dbReference type="Pfam" id="PF03781"/>
    </source>
</evidence>
<sequence>ALLDRMAVTEHGIVFRYIPAGTFLMGSAAGDPDETPVHPVRLDGHWIAETPVSWSSYCALMDWSPPPRGLPETMPEDFEDRFGLSEGTKIRLQYCEDATTRALDWHAHYPPSDPDDASSGRFGNPPRDSTDPWSYDRKPMVGVSWRNAEALCERLSTVRIRYRLPTEAEWERA</sequence>
<dbReference type="InterPro" id="IPR051043">
    <property type="entry name" value="Sulfatase_Mod_Factor_Kinase"/>
</dbReference>
<dbReference type="InterPro" id="IPR016187">
    <property type="entry name" value="CTDL_fold"/>
</dbReference>
<organism evidence="3 4">
    <name type="scientific">Actinomadura adrarensis</name>
    <dbReference type="NCBI Taxonomy" id="1819600"/>
    <lineage>
        <taxon>Bacteria</taxon>
        <taxon>Bacillati</taxon>
        <taxon>Actinomycetota</taxon>
        <taxon>Actinomycetes</taxon>
        <taxon>Streptosporangiales</taxon>
        <taxon>Thermomonosporaceae</taxon>
        <taxon>Actinomadura</taxon>
    </lineage>
</organism>
<feature type="non-terminal residue" evidence="3">
    <location>
        <position position="173"/>
    </location>
</feature>
<evidence type="ECO:0000313" key="3">
    <source>
        <dbReference type="EMBL" id="MFD0851524.1"/>
    </source>
</evidence>
<proteinExistence type="predicted"/>
<comment type="caution">
    <text evidence="3">The sequence shown here is derived from an EMBL/GenBank/DDBJ whole genome shotgun (WGS) entry which is preliminary data.</text>
</comment>
<feature type="region of interest" description="Disordered" evidence="1">
    <location>
        <begin position="106"/>
        <end position="135"/>
    </location>
</feature>
<protein>
    <submittedName>
        <fullName evidence="3">Formylglycine-generating enzyme family protein</fullName>
    </submittedName>
</protein>
<name>A0ABW3CD04_9ACTN</name>
<dbReference type="InterPro" id="IPR042095">
    <property type="entry name" value="SUMF_sf"/>
</dbReference>
<dbReference type="Proteomes" id="UP001597083">
    <property type="component" value="Unassembled WGS sequence"/>
</dbReference>
<reference evidence="4" key="1">
    <citation type="journal article" date="2019" name="Int. J. Syst. Evol. Microbiol.">
        <title>The Global Catalogue of Microorganisms (GCM) 10K type strain sequencing project: providing services to taxonomists for standard genome sequencing and annotation.</title>
        <authorList>
            <consortium name="The Broad Institute Genomics Platform"/>
            <consortium name="The Broad Institute Genome Sequencing Center for Infectious Disease"/>
            <person name="Wu L."/>
            <person name="Ma J."/>
        </authorList>
    </citation>
    <scope>NUCLEOTIDE SEQUENCE [LARGE SCALE GENOMIC DNA]</scope>
    <source>
        <strain evidence="4">JCM 31696</strain>
    </source>
</reference>
<dbReference type="Pfam" id="PF03781">
    <property type="entry name" value="FGE-sulfatase"/>
    <property type="match status" value="1"/>
</dbReference>
<gene>
    <name evidence="3" type="ORF">ACFQ07_04805</name>
</gene>
<dbReference type="Gene3D" id="3.90.1580.10">
    <property type="entry name" value="paralog of FGE (formylglycine-generating enzyme)"/>
    <property type="match status" value="1"/>
</dbReference>
<accession>A0ABW3CD04</accession>